<organism evidence="7 8">
    <name type="scientific">Dioscorea cayennensis subsp. rotundata</name>
    <name type="common">White Guinea yam</name>
    <name type="synonym">Dioscorea rotundata</name>
    <dbReference type="NCBI Taxonomy" id="55577"/>
    <lineage>
        <taxon>Eukaryota</taxon>
        <taxon>Viridiplantae</taxon>
        <taxon>Streptophyta</taxon>
        <taxon>Embryophyta</taxon>
        <taxon>Tracheophyta</taxon>
        <taxon>Spermatophyta</taxon>
        <taxon>Magnoliopsida</taxon>
        <taxon>Liliopsida</taxon>
        <taxon>Dioscoreales</taxon>
        <taxon>Dioscoreaceae</taxon>
        <taxon>Dioscorea</taxon>
    </lineage>
</organism>
<evidence type="ECO:0000259" key="5">
    <source>
        <dbReference type="PROSITE" id="PS50090"/>
    </source>
</evidence>
<feature type="domain" description="SANT" evidence="6">
    <location>
        <begin position="6"/>
        <end position="62"/>
    </location>
</feature>
<feature type="domain" description="Myb-like" evidence="5">
    <location>
        <begin position="3"/>
        <end position="58"/>
    </location>
</feature>
<evidence type="ECO:0000256" key="4">
    <source>
        <dbReference type="ARBA" id="ARBA00023242"/>
    </source>
</evidence>
<dbReference type="PANTHER" id="PTHR43952:SF75">
    <property type="entry name" value="PROTEIN RADIALIS-LIKE 6"/>
    <property type="match status" value="1"/>
</dbReference>
<keyword evidence="4" id="KW-0539">Nucleus</keyword>
<dbReference type="GO" id="GO:0005634">
    <property type="term" value="C:nucleus"/>
    <property type="evidence" value="ECO:0007669"/>
    <property type="project" value="UniProtKB-SubCell"/>
</dbReference>
<dbReference type="PANTHER" id="PTHR43952">
    <property type="entry name" value="MYB FAMILY TRANSCRIPTION FACTOR-RELATED"/>
    <property type="match status" value="1"/>
</dbReference>
<dbReference type="PROSITE" id="PS51293">
    <property type="entry name" value="SANT"/>
    <property type="match status" value="1"/>
</dbReference>
<dbReference type="GO" id="GO:0003700">
    <property type="term" value="F:DNA-binding transcription factor activity"/>
    <property type="evidence" value="ECO:0007669"/>
    <property type="project" value="InterPro"/>
</dbReference>
<dbReference type="GeneID" id="120251773"/>
<evidence type="ECO:0000313" key="7">
    <source>
        <dbReference type="Proteomes" id="UP001515500"/>
    </source>
</evidence>
<dbReference type="InterPro" id="IPR001005">
    <property type="entry name" value="SANT/Myb"/>
</dbReference>
<dbReference type="InterPro" id="IPR017884">
    <property type="entry name" value="SANT_dom"/>
</dbReference>
<dbReference type="InterPro" id="IPR009057">
    <property type="entry name" value="Homeodomain-like_sf"/>
</dbReference>
<dbReference type="CDD" id="cd00167">
    <property type="entry name" value="SANT"/>
    <property type="match status" value="1"/>
</dbReference>
<evidence type="ECO:0000313" key="8">
    <source>
        <dbReference type="RefSeq" id="XP_039116350.1"/>
    </source>
</evidence>
<proteinExistence type="predicted"/>
<dbReference type="SUPFAM" id="SSF46689">
    <property type="entry name" value="Homeodomain-like"/>
    <property type="match status" value="1"/>
</dbReference>
<dbReference type="Pfam" id="PF23082">
    <property type="entry name" value="Myb_DNA-binding_2"/>
    <property type="match status" value="1"/>
</dbReference>
<sequence length="86" mass="9467">MASRSPSTSSWTAKQNKIFENALAHYDKDTPDRWQNVARAVGSGKSPEDVELHYKRLVEDVNNIDSGNVPYPNYRASGGKAGTVKS</sequence>
<dbReference type="PROSITE" id="PS50090">
    <property type="entry name" value="MYB_LIKE"/>
    <property type="match status" value="1"/>
</dbReference>
<dbReference type="RefSeq" id="XP_039116350.1">
    <property type="nucleotide sequence ID" value="XM_039260416.1"/>
</dbReference>
<protein>
    <submittedName>
        <fullName evidence="8">Protein RADIALIS-like 4</fullName>
    </submittedName>
</protein>
<reference evidence="8" key="1">
    <citation type="submission" date="2025-08" db="UniProtKB">
        <authorList>
            <consortium name="RefSeq"/>
        </authorList>
    </citation>
    <scope>IDENTIFICATION</scope>
</reference>
<gene>
    <name evidence="8" type="primary">LOC120251773</name>
</gene>
<name>A0AB40AN49_DIOCR</name>
<evidence type="ECO:0000256" key="1">
    <source>
        <dbReference type="ARBA" id="ARBA00004123"/>
    </source>
</evidence>
<dbReference type="Proteomes" id="UP001515500">
    <property type="component" value="Chromosome 20"/>
</dbReference>
<keyword evidence="2" id="KW-0805">Transcription regulation</keyword>
<keyword evidence="7" id="KW-1185">Reference proteome</keyword>
<evidence type="ECO:0000259" key="6">
    <source>
        <dbReference type="PROSITE" id="PS51293"/>
    </source>
</evidence>
<evidence type="ECO:0000256" key="2">
    <source>
        <dbReference type="ARBA" id="ARBA00023015"/>
    </source>
</evidence>
<dbReference type="Gene3D" id="1.10.10.60">
    <property type="entry name" value="Homeodomain-like"/>
    <property type="match status" value="1"/>
</dbReference>
<accession>A0AB40AN49</accession>
<comment type="subcellular location">
    <subcellularLocation>
        <location evidence="1">Nucleus</location>
    </subcellularLocation>
</comment>
<dbReference type="InterPro" id="IPR044636">
    <property type="entry name" value="RADIALIS-like"/>
</dbReference>
<dbReference type="FunFam" id="1.10.10.60:FF:000154">
    <property type="entry name" value="Transcription factor SRM1"/>
    <property type="match status" value="1"/>
</dbReference>
<keyword evidence="3" id="KW-0804">Transcription</keyword>
<dbReference type="AlphaFoldDB" id="A0AB40AN49"/>
<evidence type="ECO:0000256" key="3">
    <source>
        <dbReference type="ARBA" id="ARBA00023163"/>
    </source>
</evidence>
<dbReference type="SMART" id="SM00717">
    <property type="entry name" value="SANT"/>
    <property type="match status" value="1"/>
</dbReference>